<dbReference type="InterPro" id="IPR044730">
    <property type="entry name" value="RNase_H-like_dom_plant"/>
</dbReference>
<dbReference type="EMBL" id="LXQA010027780">
    <property type="protein sequence ID" value="MCH94632.1"/>
    <property type="molecule type" value="Genomic_DNA"/>
</dbReference>
<dbReference type="Pfam" id="PF13456">
    <property type="entry name" value="RVT_3"/>
    <property type="match status" value="2"/>
</dbReference>
<feature type="domain" description="RNase H type-1" evidence="1">
    <location>
        <begin position="20"/>
        <end position="80"/>
    </location>
</feature>
<accession>A0A392N4Y1</accession>
<dbReference type="PANTHER" id="PTHR34023">
    <property type="entry name" value="RNASE H DOMAIN-CONTAINING PROTEIN"/>
    <property type="match status" value="1"/>
</dbReference>
<dbReference type="Gene3D" id="3.30.420.10">
    <property type="entry name" value="Ribonuclease H-like superfamily/Ribonuclease H"/>
    <property type="match status" value="2"/>
</dbReference>
<dbReference type="InterPro" id="IPR002156">
    <property type="entry name" value="RNaseH_domain"/>
</dbReference>
<evidence type="ECO:0000259" key="1">
    <source>
        <dbReference type="Pfam" id="PF13456"/>
    </source>
</evidence>
<evidence type="ECO:0000313" key="2">
    <source>
        <dbReference type="EMBL" id="MCH94632.1"/>
    </source>
</evidence>
<dbReference type="PANTHER" id="PTHR34023:SF5">
    <property type="entry name" value="RNASE H TYPE-1 DOMAIN-CONTAINING PROTEIN"/>
    <property type="match status" value="1"/>
</dbReference>
<dbReference type="InterPro" id="IPR036397">
    <property type="entry name" value="RNaseH_sf"/>
</dbReference>
<name>A0A392N4Y1_9FABA</name>
<sequence length="230" mass="26165">MSCTANCVLMCVVDETNDSYICCYSDSKGVIELLVQPTSKFNRYIVVIANIHDLLRLDWEVNLYHSHREGNASADFLAKLGATSDIKMKIWESPPDAFRSFTREGVEKIVRWQCRDRLRWGPGLLHVGAATKVYQGSDSVILAETMGLQEALNIINSMQLNKVIIEMDAATVVQAIHSKVFPRLQWGILARRCARVIDQGEEIFVRWVSREGNKGAHHLTRWAFFEPNRV</sequence>
<reference evidence="2 3" key="1">
    <citation type="journal article" date="2018" name="Front. Plant Sci.">
        <title>Red Clover (Trifolium pratense) and Zigzag Clover (T. medium) - A Picture of Genomic Similarities and Differences.</title>
        <authorList>
            <person name="Dluhosova J."/>
            <person name="Istvanek J."/>
            <person name="Nedelnik J."/>
            <person name="Repkova J."/>
        </authorList>
    </citation>
    <scope>NUCLEOTIDE SEQUENCE [LARGE SCALE GENOMIC DNA]</scope>
    <source>
        <strain evidence="3">cv. 10/8</strain>
        <tissue evidence="2">Leaf</tissue>
    </source>
</reference>
<dbReference type="CDD" id="cd06222">
    <property type="entry name" value="RNase_H_like"/>
    <property type="match status" value="2"/>
</dbReference>
<evidence type="ECO:0000313" key="3">
    <source>
        <dbReference type="Proteomes" id="UP000265520"/>
    </source>
</evidence>
<dbReference type="GO" id="GO:0004523">
    <property type="term" value="F:RNA-DNA hybrid ribonuclease activity"/>
    <property type="evidence" value="ECO:0007669"/>
    <property type="project" value="InterPro"/>
</dbReference>
<dbReference type="Proteomes" id="UP000265520">
    <property type="component" value="Unassembled WGS sequence"/>
</dbReference>
<organism evidence="2 3">
    <name type="scientific">Trifolium medium</name>
    <dbReference type="NCBI Taxonomy" id="97028"/>
    <lineage>
        <taxon>Eukaryota</taxon>
        <taxon>Viridiplantae</taxon>
        <taxon>Streptophyta</taxon>
        <taxon>Embryophyta</taxon>
        <taxon>Tracheophyta</taxon>
        <taxon>Spermatophyta</taxon>
        <taxon>Magnoliopsida</taxon>
        <taxon>eudicotyledons</taxon>
        <taxon>Gunneridae</taxon>
        <taxon>Pentapetalae</taxon>
        <taxon>rosids</taxon>
        <taxon>fabids</taxon>
        <taxon>Fabales</taxon>
        <taxon>Fabaceae</taxon>
        <taxon>Papilionoideae</taxon>
        <taxon>50 kb inversion clade</taxon>
        <taxon>NPAAA clade</taxon>
        <taxon>Hologalegina</taxon>
        <taxon>IRL clade</taxon>
        <taxon>Trifolieae</taxon>
        <taxon>Trifolium</taxon>
    </lineage>
</organism>
<comment type="caution">
    <text evidence="2">The sequence shown here is derived from an EMBL/GenBank/DDBJ whole genome shotgun (WGS) entry which is preliminary data.</text>
</comment>
<proteinExistence type="predicted"/>
<protein>
    <submittedName>
        <fullName evidence="2">Ribonuclease H protein</fullName>
    </submittedName>
</protein>
<dbReference type="InterPro" id="IPR012337">
    <property type="entry name" value="RNaseH-like_sf"/>
</dbReference>
<dbReference type="SUPFAM" id="SSF53098">
    <property type="entry name" value="Ribonuclease H-like"/>
    <property type="match status" value="2"/>
</dbReference>
<feature type="domain" description="RNase H type-1" evidence="1">
    <location>
        <begin position="128"/>
        <end position="223"/>
    </location>
</feature>
<dbReference type="GO" id="GO:0003676">
    <property type="term" value="F:nucleic acid binding"/>
    <property type="evidence" value="ECO:0007669"/>
    <property type="project" value="InterPro"/>
</dbReference>
<keyword evidence="3" id="KW-1185">Reference proteome</keyword>
<dbReference type="AlphaFoldDB" id="A0A392N4Y1"/>